<dbReference type="AlphaFoldDB" id="A0A820R9X0"/>
<organism evidence="2 3">
    <name type="scientific">Adineta steineri</name>
    <dbReference type="NCBI Taxonomy" id="433720"/>
    <lineage>
        <taxon>Eukaryota</taxon>
        <taxon>Metazoa</taxon>
        <taxon>Spiralia</taxon>
        <taxon>Gnathifera</taxon>
        <taxon>Rotifera</taxon>
        <taxon>Eurotatoria</taxon>
        <taxon>Bdelloidea</taxon>
        <taxon>Adinetida</taxon>
        <taxon>Adinetidae</taxon>
        <taxon>Adineta</taxon>
    </lineage>
</organism>
<comment type="caution">
    <text evidence="2">The sequence shown here is derived from an EMBL/GenBank/DDBJ whole genome shotgun (WGS) entry which is preliminary data.</text>
</comment>
<protein>
    <submittedName>
        <fullName evidence="2">Uncharacterized protein</fullName>
    </submittedName>
</protein>
<reference evidence="2" key="1">
    <citation type="submission" date="2021-02" db="EMBL/GenBank/DDBJ databases">
        <authorList>
            <person name="Nowell W R."/>
        </authorList>
    </citation>
    <scope>NUCLEOTIDE SEQUENCE</scope>
</reference>
<evidence type="ECO:0000313" key="2">
    <source>
        <dbReference type="EMBL" id="CAF4432058.1"/>
    </source>
</evidence>
<evidence type="ECO:0000313" key="3">
    <source>
        <dbReference type="Proteomes" id="UP000663844"/>
    </source>
</evidence>
<feature type="compositionally biased region" description="Low complexity" evidence="1">
    <location>
        <begin position="48"/>
        <end position="57"/>
    </location>
</feature>
<proteinExistence type="predicted"/>
<dbReference type="EMBL" id="CAJOAZ010030316">
    <property type="protein sequence ID" value="CAF4432058.1"/>
    <property type="molecule type" value="Genomic_DNA"/>
</dbReference>
<feature type="region of interest" description="Disordered" evidence="1">
    <location>
        <begin position="44"/>
        <end position="106"/>
    </location>
</feature>
<feature type="non-terminal residue" evidence="2">
    <location>
        <position position="1"/>
    </location>
</feature>
<dbReference type="Proteomes" id="UP000663844">
    <property type="component" value="Unassembled WGS sequence"/>
</dbReference>
<evidence type="ECO:0000256" key="1">
    <source>
        <dbReference type="SAM" id="MobiDB-lite"/>
    </source>
</evidence>
<gene>
    <name evidence="2" type="ORF">OXD698_LOCUS53294</name>
</gene>
<accession>A0A820R9X0</accession>
<sequence>HYVALERSTSKPSSIDIEKFLEEHPDYSSLYKSWQRLDNYMEGKETIDTTPTTTSDETSNEIQTNEDNEDDTDFHTSRKKYKRHVGPHDNGGLQRTISTGTLAPSF</sequence>
<feature type="compositionally biased region" description="Polar residues" evidence="1">
    <location>
        <begin position="93"/>
        <end position="106"/>
    </location>
</feature>
<feature type="non-terminal residue" evidence="2">
    <location>
        <position position="106"/>
    </location>
</feature>
<name>A0A820R9X0_9BILA</name>